<organism evidence="2 3">
    <name type="scientific">Giardia intestinalis</name>
    <name type="common">Giardia lamblia</name>
    <dbReference type="NCBI Taxonomy" id="5741"/>
    <lineage>
        <taxon>Eukaryota</taxon>
        <taxon>Metamonada</taxon>
        <taxon>Diplomonadida</taxon>
        <taxon>Hexamitidae</taxon>
        <taxon>Giardiinae</taxon>
        <taxon>Giardia</taxon>
    </lineage>
</organism>
<evidence type="ECO:0000313" key="2">
    <source>
        <dbReference type="EMBL" id="ESU41100.1"/>
    </source>
</evidence>
<sequence length="112" mass="11416">VHPAVMAWGDDEGRQRLSTKTPARIVHSPPGTASRASHASEPRSVGAPAGADAPLEGPTTRAGVGTAASPGSQTRVPGPLGVRVACTGRCSRPRRSTDRGGWGAHGWGTVVY</sequence>
<dbReference type="VEuPathDB" id="GiardiaDB:QR46_4918"/>
<reference evidence="3" key="1">
    <citation type="submission" date="2012-02" db="EMBL/GenBank/DDBJ databases">
        <title>Genome sequencing of Giardia lamblia Genotypes A2 and B isolates (DH and GS) and comparative analysis with the genomes of Genotypes A1 and E (WB and Pig).</title>
        <authorList>
            <person name="Adam R."/>
            <person name="Dahlstrom E."/>
            <person name="Martens C."/>
            <person name="Bruno D."/>
            <person name="Barbian K."/>
            <person name="Porcella S.F."/>
            <person name="Nash T."/>
        </authorList>
    </citation>
    <scope>NUCLEOTIDE SEQUENCE</scope>
    <source>
        <strain evidence="3">GS</strain>
    </source>
</reference>
<dbReference type="Proteomes" id="UP000018040">
    <property type="component" value="Unassembled WGS sequence"/>
</dbReference>
<evidence type="ECO:0000256" key="1">
    <source>
        <dbReference type="SAM" id="MobiDB-lite"/>
    </source>
</evidence>
<dbReference type="AlphaFoldDB" id="V6TVQ8"/>
<dbReference type="EMBL" id="AHHH01000149">
    <property type="protein sequence ID" value="ESU41100.1"/>
    <property type="molecule type" value="Genomic_DNA"/>
</dbReference>
<protein>
    <submittedName>
        <fullName evidence="2">Uncharacterized protein</fullName>
    </submittedName>
</protein>
<gene>
    <name evidence="2" type="ORF">GSB_153571</name>
</gene>
<feature type="non-terminal residue" evidence="2">
    <location>
        <position position="1"/>
    </location>
</feature>
<feature type="region of interest" description="Disordered" evidence="1">
    <location>
        <begin position="1"/>
        <end position="112"/>
    </location>
</feature>
<accession>V6TVQ8</accession>
<reference evidence="2 3" key="2">
    <citation type="journal article" date="2013" name="Genome Biol. Evol.">
        <title>Genome sequencing of Giardia lamblia genotypes A2 and B isolates (DH and GS) and comparative analysis with the genomes of genotypes A1 and E (WB and Pig).</title>
        <authorList>
            <person name="Adam R.D."/>
            <person name="Dahlstrom E.W."/>
            <person name="Martens C.A."/>
            <person name="Bruno D.P."/>
            <person name="Barbian K.D."/>
            <person name="Ricklefs S.M."/>
            <person name="Hernandez M.M."/>
            <person name="Narla N.P."/>
            <person name="Patel R.B."/>
            <person name="Porcella S.F."/>
            <person name="Nash T.E."/>
        </authorList>
    </citation>
    <scope>NUCLEOTIDE SEQUENCE [LARGE SCALE GENOMIC DNA]</scope>
    <source>
        <strain evidence="2 3">GS</strain>
    </source>
</reference>
<name>V6TVQ8_GIAIN</name>
<comment type="caution">
    <text evidence="2">The sequence shown here is derived from an EMBL/GenBank/DDBJ whole genome shotgun (WGS) entry which is preliminary data.</text>
</comment>
<evidence type="ECO:0000313" key="3">
    <source>
        <dbReference type="Proteomes" id="UP000018040"/>
    </source>
</evidence>
<proteinExistence type="predicted"/>